<dbReference type="InterPro" id="IPR036097">
    <property type="entry name" value="HisK_dim/P_sf"/>
</dbReference>
<keyword evidence="8 11" id="KW-1133">Transmembrane helix</keyword>
<evidence type="ECO:0000256" key="4">
    <source>
        <dbReference type="ARBA" id="ARBA00022553"/>
    </source>
</evidence>
<evidence type="ECO:0000256" key="9">
    <source>
        <dbReference type="ARBA" id="ARBA00023012"/>
    </source>
</evidence>
<feature type="transmembrane region" description="Helical" evidence="11">
    <location>
        <begin position="15"/>
        <end position="35"/>
    </location>
</feature>
<evidence type="ECO:0000256" key="3">
    <source>
        <dbReference type="ARBA" id="ARBA00012438"/>
    </source>
</evidence>
<dbReference type="SMART" id="SM00388">
    <property type="entry name" value="HisKA"/>
    <property type="match status" value="1"/>
</dbReference>
<keyword evidence="4" id="KW-0597">Phosphoprotein</keyword>
<dbReference type="InterPro" id="IPR003660">
    <property type="entry name" value="HAMP_dom"/>
</dbReference>
<proteinExistence type="predicted"/>
<evidence type="ECO:0000259" key="13">
    <source>
        <dbReference type="PROSITE" id="PS50885"/>
    </source>
</evidence>
<feature type="transmembrane region" description="Helical" evidence="11">
    <location>
        <begin position="161"/>
        <end position="183"/>
    </location>
</feature>
<dbReference type="SUPFAM" id="SSF55874">
    <property type="entry name" value="ATPase domain of HSP90 chaperone/DNA topoisomerase II/histidine kinase"/>
    <property type="match status" value="1"/>
</dbReference>
<feature type="domain" description="Histidine kinase" evidence="12">
    <location>
        <begin position="246"/>
        <end position="458"/>
    </location>
</feature>
<evidence type="ECO:0000256" key="2">
    <source>
        <dbReference type="ARBA" id="ARBA00004370"/>
    </source>
</evidence>
<organism evidence="14 15">
    <name type="scientific">Novosphingobium clariflavum</name>
    <dbReference type="NCBI Taxonomy" id="2029884"/>
    <lineage>
        <taxon>Bacteria</taxon>
        <taxon>Pseudomonadati</taxon>
        <taxon>Pseudomonadota</taxon>
        <taxon>Alphaproteobacteria</taxon>
        <taxon>Sphingomonadales</taxon>
        <taxon>Sphingomonadaceae</taxon>
        <taxon>Novosphingobium</taxon>
    </lineage>
</organism>
<keyword evidence="7" id="KW-0418">Kinase</keyword>
<dbReference type="EMBL" id="JBHLTM010000066">
    <property type="protein sequence ID" value="MFC0686382.1"/>
    <property type="molecule type" value="Genomic_DNA"/>
</dbReference>
<dbReference type="InterPro" id="IPR004358">
    <property type="entry name" value="Sig_transdc_His_kin-like_C"/>
</dbReference>
<evidence type="ECO:0000256" key="8">
    <source>
        <dbReference type="ARBA" id="ARBA00022989"/>
    </source>
</evidence>
<evidence type="ECO:0000256" key="1">
    <source>
        <dbReference type="ARBA" id="ARBA00000085"/>
    </source>
</evidence>
<dbReference type="Pfam" id="PF02518">
    <property type="entry name" value="HATPase_c"/>
    <property type="match status" value="1"/>
</dbReference>
<keyword evidence="6 11" id="KW-0812">Transmembrane</keyword>
<dbReference type="SMART" id="SM00304">
    <property type="entry name" value="HAMP"/>
    <property type="match status" value="1"/>
</dbReference>
<dbReference type="EC" id="2.7.13.3" evidence="3"/>
<evidence type="ECO:0000256" key="11">
    <source>
        <dbReference type="SAM" id="Phobius"/>
    </source>
</evidence>
<keyword evidence="14" id="KW-0547">Nucleotide-binding</keyword>
<dbReference type="PROSITE" id="PS50885">
    <property type="entry name" value="HAMP"/>
    <property type="match status" value="1"/>
</dbReference>
<comment type="subcellular location">
    <subcellularLocation>
        <location evidence="2">Membrane</location>
    </subcellularLocation>
</comment>
<dbReference type="InterPro" id="IPR050428">
    <property type="entry name" value="TCS_sensor_his_kinase"/>
</dbReference>
<evidence type="ECO:0000313" key="15">
    <source>
        <dbReference type="Proteomes" id="UP001589858"/>
    </source>
</evidence>
<dbReference type="PANTHER" id="PTHR45436:SF8">
    <property type="entry name" value="HISTIDINE KINASE"/>
    <property type="match status" value="1"/>
</dbReference>
<evidence type="ECO:0000313" key="14">
    <source>
        <dbReference type="EMBL" id="MFC0686382.1"/>
    </source>
</evidence>
<dbReference type="RefSeq" id="WP_267224525.1">
    <property type="nucleotide sequence ID" value="NZ_JAPCWC010000037.1"/>
</dbReference>
<comment type="catalytic activity">
    <reaction evidence="1">
        <text>ATP + protein L-histidine = ADP + protein N-phospho-L-histidine.</text>
        <dbReference type="EC" id="2.7.13.3"/>
    </reaction>
</comment>
<dbReference type="Proteomes" id="UP001589858">
    <property type="component" value="Unassembled WGS sequence"/>
</dbReference>
<evidence type="ECO:0000256" key="10">
    <source>
        <dbReference type="ARBA" id="ARBA00023136"/>
    </source>
</evidence>
<evidence type="ECO:0000259" key="12">
    <source>
        <dbReference type="PROSITE" id="PS50109"/>
    </source>
</evidence>
<keyword evidence="5" id="KW-0808">Transferase</keyword>
<sequence length="461" mass="49777">MPPEPLRRSVLRSGAFRFALLFAAIFAVGSALVLLTVQQQIDRYADAATEGSLHNETKILASEYGALGRGGLTDAIQRHSSGRDPQFRFRLVDGDGRVLAGDLPANVRLDGRGTLELREVDLAVHGERIETFKTLGTPLADGLRLVVATDTFDVRALMERLGWFTLASGIGITLFALVGGYFVGSLFVRRLHGVNTAVNRIMTGALHERLPAIGMGPEFDELSQNLNRMLDRIQSLMDGLRQVSTDIAHDLRTPLTRLHQQLEALRRLDTVEALDAGIEGALVQTDEILAIFRALLRIGALEGGVGRGRLAQIDLSEVMERVAAAYGPVAEDAGKTLDTQIEPDRFVLGDRELVAQAATNLIENALLHTPPGTRIQLRLSGNMEGTTLAVADNGPGIPKGERSKVLERFYRLDASRSTPGSGLGLAMVQAIAALHEAILRLDDNRPGLAISLAFPSTTPEA</sequence>
<dbReference type="InterPro" id="IPR003594">
    <property type="entry name" value="HATPase_dom"/>
</dbReference>
<keyword evidence="9" id="KW-0902">Two-component regulatory system</keyword>
<keyword evidence="10 11" id="KW-0472">Membrane</keyword>
<dbReference type="InterPro" id="IPR005467">
    <property type="entry name" value="His_kinase_dom"/>
</dbReference>
<dbReference type="InterPro" id="IPR003661">
    <property type="entry name" value="HisK_dim/P_dom"/>
</dbReference>
<evidence type="ECO:0000256" key="7">
    <source>
        <dbReference type="ARBA" id="ARBA00022777"/>
    </source>
</evidence>
<keyword evidence="14" id="KW-0067">ATP-binding</keyword>
<accession>A0ABV6SCH8</accession>
<dbReference type="Pfam" id="PF00672">
    <property type="entry name" value="HAMP"/>
    <property type="match status" value="1"/>
</dbReference>
<evidence type="ECO:0000256" key="6">
    <source>
        <dbReference type="ARBA" id="ARBA00022692"/>
    </source>
</evidence>
<dbReference type="Gene3D" id="1.10.287.130">
    <property type="match status" value="1"/>
</dbReference>
<name>A0ABV6SCH8_9SPHN</name>
<dbReference type="InterPro" id="IPR036890">
    <property type="entry name" value="HATPase_C_sf"/>
</dbReference>
<dbReference type="PROSITE" id="PS50109">
    <property type="entry name" value="HIS_KIN"/>
    <property type="match status" value="1"/>
</dbReference>
<dbReference type="PANTHER" id="PTHR45436">
    <property type="entry name" value="SENSOR HISTIDINE KINASE YKOH"/>
    <property type="match status" value="1"/>
</dbReference>
<comment type="caution">
    <text evidence="14">The sequence shown here is derived from an EMBL/GenBank/DDBJ whole genome shotgun (WGS) entry which is preliminary data.</text>
</comment>
<feature type="domain" description="HAMP" evidence="13">
    <location>
        <begin position="185"/>
        <end position="238"/>
    </location>
</feature>
<dbReference type="PRINTS" id="PR00344">
    <property type="entry name" value="BCTRLSENSOR"/>
</dbReference>
<reference evidence="14 15" key="1">
    <citation type="submission" date="2024-09" db="EMBL/GenBank/DDBJ databases">
        <authorList>
            <person name="Sun Q."/>
            <person name="Mori K."/>
        </authorList>
    </citation>
    <scope>NUCLEOTIDE SEQUENCE [LARGE SCALE GENOMIC DNA]</scope>
    <source>
        <strain evidence="14 15">CICC 11035S</strain>
    </source>
</reference>
<dbReference type="SMART" id="SM00387">
    <property type="entry name" value="HATPase_c"/>
    <property type="match status" value="1"/>
</dbReference>
<dbReference type="SUPFAM" id="SSF158472">
    <property type="entry name" value="HAMP domain-like"/>
    <property type="match status" value="1"/>
</dbReference>
<evidence type="ECO:0000256" key="5">
    <source>
        <dbReference type="ARBA" id="ARBA00022679"/>
    </source>
</evidence>
<dbReference type="Gene3D" id="3.30.565.10">
    <property type="entry name" value="Histidine kinase-like ATPase, C-terminal domain"/>
    <property type="match status" value="1"/>
</dbReference>
<dbReference type="SUPFAM" id="SSF47384">
    <property type="entry name" value="Homodimeric domain of signal transducing histidine kinase"/>
    <property type="match status" value="1"/>
</dbReference>
<protein>
    <recommendedName>
        <fullName evidence="3">histidine kinase</fullName>
        <ecNumber evidence="3">2.7.13.3</ecNumber>
    </recommendedName>
</protein>
<dbReference type="GO" id="GO:0005524">
    <property type="term" value="F:ATP binding"/>
    <property type="evidence" value="ECO:0007669"/>
    <property type="project" value="UniProtKB-KW"/>
</dbReference>
<keyword evidence="15" id="KW-1185">Reference proteome</keyword>
<dbReference type="CDD" id="cd00082">
    <property type="entry name" value="HisKA"/>
    <property type="match status" value="1"/>
</dbReference>
<gene>
    <name evidence="14" type="ORF">ACFFF8_17495</name>
</gene>